<proteinExistence type="predicted"/>
<dbReference type="Gene3D" id="2.160.20.10">
    <property type="entry name" value="Single-stranded right-handed beta-helix, Pectin lyase-like"/>
    <property type="match status" value="1"/>
</dbReference>
<dbReference type="InterPro" id="IPR024535">
    <property type="entry name" value="RHGA/B-epi-like_pectate_lyase"/>
</dbReference>
<feature type="chain" id="PRO_5002191012" evidence="1">
    <location>
        <begin position="30"/>
        <end position="200"/>
    </location>
</feature>
<organism evidence="3 4">
    <name type="scientific">Gynuella sunshinyii YC6258</name>
    <dbReference type="NCBI Taxonomy" id="1445510"/>
    <lineage>
        <taxon>Bacteria</taxon>
        <taxon>Pseudomonadati</taxon>
        <taxon>Pseudomonadota</taxon>
        <taxon>Gammaproteobacteria</taxon>
        <taxon>Oceanospirillales</taxon>
        <taxon>Saccharospirillaceae</taxon>
        <taxon>Gynuella</taxon>
    </lineage>
</organism>
<sequence length="200" mass="21593">MKAEIQRRTFIKGCAAVSLMPMLSNPLLAAVWNESNGTDFNIVSFGAVGDAATDCTAAIQQAIQACHQAGGGRVIIPEGKFLSGSLELFSHVNLHFQDEAELIFNANTSSVSTAMIRASQQQQIAITGHGTLDAKANQPGWWYGMGYQPDTQQTNVLAAVLDITDCQNVAFEDVSIRNAPAWLIRPKQSQRVEISNVICV</sequence>
<dbReference type="InterPro" id="IPR051801">
    <property type="entry name" value="GH28_Enzymes"/>
</dbReference>
<dbReference type="PANTHER" id="PTHR31339:SF9">
    <property type="entry name" value="PLASMIN AND FIBRONECTIN-BINDING PROTEIN A"/>
    <property type="match status" value="1"/>
</dbReference>
<evidence type="ECO:0000259" key="2">
    <source>
        <dbReference type="Pfam" id="PF12708"/>
    </source>
</evidence>
<dbReference type="InterPro" id="IPR012334">
    <property type="entry name" value="Pectin_lyas_fold"/>
</dbReference>
<name>A0A0C5V5S5_9GAMM</name>
<dbReference type="PROSITE" id="PS51318">
    <property type="entry name" value="TAT"/>
    <property type="match status" value="1"/>
</dbReference>
<dbReference type="RefSeq" id="WP_044617244.1">
    <property type="nucleotide sequence ID" value="NZ_CP007142.1"/>
</dbReference>
<dbReference type="SUPFAM" id="SSF51126">
    <property type="entry name" value="Pectin lyase-like"/>
    <property type="match status" value="1"/>
</dbReference>
<dbReference type="PATRIC" id="fig|1445510.3.peg.2700"/>
<evidence type="ECO:0000313" key="3">
    <source>
        <dbReference type="EMBL" id="AJQ94780.1"/>
    </source>
</evidence>
<dbReference type="STRING" id="1445510.YC6258_02742"/>
<dbReference type="EMBL" id="CP007142">
    <property type="protein sequence ID" value="AJQ94780.1"/>
    <property type="molecule type" value="Genomic_DNA"/>
</dbReference>
<keyword evidence="3" id="KW-0378">Hydrolase</keyword>
<keyword evidence="3" id="KW-0326">Glycosidase</keyword>
<accession>A0A0C5V5S5</accession>
<protein>
    <submittedName>
        <fullName evidence="3">Endopolygalacturonase</fullName>
        <ecNumber evidence="3">3.2.1.15</ecNumber>
    </submittedName>
</protein>
<keyword evidence="1" id="KW-0732">Signal</keyword>
<reference evidence="3 4" key="1">
    <citation type="submission" date="2014-01" db="EMBL/GenBank/DDBJ databases">
        <title>Full genme sequencing of cellulolytic bacterium Gynuella sunshinyii YC6258T gen. nov., sp. nov.</title>
        <authorList>
            <person name="Khan H."/>
            <person name="Chung E.J."/>
            <person name="Chung Y.R."/>
        </authorList>
    </citation>
    <scope>NUCLEOTIDE SEQUENCE [LARGE SCALE GENOMIC DNA]</scope>
    <source>
        <strain evidence="3 4">YC6258</strain>
    </source>
</reference>
<dbReference type="PANTHER" id="PTHR31339">
    <property type="entry name" value="PECTIN LYASE-RELATED"/>
    <property type="match status" value="1"/>
</dbReference>
<evidence type="ECO:0000256" key="1">
    <source>
        <dbReference type="SAM" id="SignalP"/>
    </source>
</evidence>
<dbReference type="Pfam" id="PF12708">
    <property type="entry name" value="Pect-lyase_RHGA_epim"/>
    <property type="match status" value="1"/>
</dbReference>
<dbReference type="HOGENOM" id="CLU_1364603_0_0_6"/>
<dbReference type="EC" id="3.2.1.15" evidence="3"/>
<dbReference type="OrthoDB" id="9795222at2"/>
<dbReference type="InterPro" id="IPR006311">
    <property type="entry name" value="TAT_signal"/>
</dbReference>
<dbReference type="InterPro" id="IPR011050">
    <property type="entry name" value="Pectin_lyase_fold/virulence"/>
</dbReference>
<dbReference type="Proteomes" id="UP000032266">
    <property type="component" value="Chromosome"/>
</dbReference>
<gene>
    <name evidence="3" type="ORF">YC6258_02742</name>
</gene>
<dbReference type="AlphaFoldDB" id="A0A0C5V5S5"/>
<keyword evidence="4" id="KW-1185">Reference proteome</keyword>
<dbReference type="KEGG" id="gsn:YC6258_02742"/>
<feature type="domain" description="Rhamnogalacturonase A/B/Epimerase-like pectate lyase" evidence="2">
    <location>
        <begin position="40"/>
        <end position="122"/>
    </location>
</feature>
<dbReference type="GO" id="GO:0004650">
    <property type="term" value="F:polygalacturonase activity"/>
    <property type="evidence" value="ECO:0007669"/>
    <property type="project" value="UniProtKB-EC"/>
</dbReference>
<feature type="signal peptide" evidence="1">
    <location>
        <begin position="1"/>
        <end position="29"/>
    </location>
</feature>
<evidence type="ECO:0000313" key="4">
    <source>
        <dbReference type="Proteomes" id="UP000032266"/>
    </source>
</evidence>